<evidence type="ECO:0000256" key="1">
    <source>
        <dbReference type="ARBA" id="ARBA00004463"/>
    </source>
</evidence>
<keyword evidence="13" id="KW-1185">Reference proteome</keyword>
<evidence type="ECO:0000313" key="12">
    <source>
        <dbReference type="Ensembl" id="ENSAOWP00000009628.1"/>
    </source>
</evidence>
<dbReference type="GO" id="GO:0005615">
    <property type="term" value="C:extracellular space"/>
    <property type="evidence" value="ECO:0007669"/>
    <property type="project" value="TreeGrafter"/>
</dbReference>
<evidence type="ECO:0000256" key="5">
    <source>
        <dbReference type="ARBA" id="ARBA00022529"/>
    </source>
</evidence>
<dbReference type="Ensembl" id="ENSAOWT00000010929.1">
    <property type="protein sequence ID" value="ENSAOWP00000009628.1"/>
    <property type="gene ID" value="ENSAOWG00000006618.1"/>
</dbReference>
<dbReference type="Proteomes" id="UP000694424">
    <property type="component" value="Unplaced"/>
</dbReference>
<protein>
    <recommendedName>
        <fullName evidence="11">Beta-defensin-like domain-containing protein</fullName>
    </recommendedName>
</protein>
<keyword evidence="9" id="KW-1015">Disulfide bond</keyword>
<comment type="similarity">
    <text evidence="3">Belongs to the beta-defensin family.</text>
</comment>
<keyword evidence="5" id="KW-0929">Antimicrobial</keyword>
<keyword evidence="4" id="KW-0964">Secreted</keyword>
<dbReference type="Pfam" id="PF00711">
    <property type="entry name" value="Defensin_beta"/>
    <property type="match status" value="1"/>
</dbReference>
<dbReference type="InterPro" id="IPR001855">
    <property type="entry name" value="Defensin_beta-like"/>
</dbReference>
<evidence type="ECO:0000259" key="11">
    <source>
        <dbReference type="Pfam" id="PF00711"/>
    </source>
</evidence>
<evidence type="ECO:0000313" key="13">
    <source>
        <dbReference type="Proteomes" id="UP000694424"/>
    </source>
</evidence>
<reference evidence="12" key="2">
    <citation type="submission" date="2025-09" db="UniProtKB">
        <authorList>
            <consortium name="Ensembl"/>
        </authorList>
    </citation>
    <scope>IDENTIFICATION</scope>
</reference>
<evidence type="ECO:0000256" key="6">
    <source>
        <dbReference type="ARBA" id="ARBA00022729"/>
    </source>
</evidence>
<evidence type="ECO:0000256" key="7">
    <source>
        <dbReference type="ARBA" id="ARBA00022940"/>
    </source>
</evidence>
<name>A0A8B9PCD6_APTOW</name>
<evidence type="ECO:0000256" key="2">
    <source>
        <dbReference type="ARBA" id="ARBA00004613"/>
    </source>
</evidence>
<comment type="subcellular location">
    <subcellularLocation>
        <location evidence="1">Cytoplasmic granule</location>
    </subcellularLocation>
    <subcellularLocation>
        <location evidence="2">Secreted</location>
    </subcellularLocation>
</comment>
<keyword evidence="6 10" id="KW-0732">Signal</keyword>
<feature type="domain" description="Beta-defensin-like" evidence="11">
    <location>
        <begin position="32"/>
        <end position="67"/>
    </location>
</feature>
<proteinExistence type="inferred from homology"/>
<dbReference type="GO" id="GO:0050830">
    <property type="term" value="P:defense response to Gram-positive bacterium"/>
    <property type="evidence" value="ECO:0007669"/>
    <property type="project" value="TreeGrafter"/>
</dbReference>
<dbReference type="GO" id="GO:0031731">
    <property type="term" value="F:CCR6 chemokine receptor binding"/>
    <property type="evidence" value="ECO:0007669"/>
    <property type="project" value="TreeGrafter"/>
</dbReference>
<dbReference type="GO" id="GO:0050829">
    <property type="term" value="P:defense response to Gram-negative bacterium"/>
    <property type="evidence" value="ECO:0007669"/>
    <property type="project" value="TreeGrafter"/>
</dbReference>
<dbReference type="Gene3D" id="3.10.360.10">
    <property type="entry name" value="Antimicrobial Peptide, Beta-defensin 2, Chain A"/>
    <property type="match status" value="1"/>
</dbReference>
<dbReference type="GO" id="GO:0002227">
    <property type="term" value="P:innate immune response in mucosa"/>
    <property type="evidence" value="ECO:0007669"/>
    <property type="project" value="TreeGrafter"/>
</dbReference>
<dbReference type="AlphaFoldDB" id="A0A8B9PCD6"/>
<evidence type="ECO:0000256" key="8">
    <source>
        <dbReference type="ARBA" id="ARBA00023022"/>
    </source>
</evidence>
<accession>A0A8B9PCD6</accession>
<dbReference type="PANTHER" id="PTHR21388">
    <property type="entry name" value="BETA-DEFENSIN-RELATED"/>
    <property type="match status" value="1"/>
</dbReference>
<dbReference type="PANTHER" id="PTHR21388:SF9">
    <property type="entry name" value="BETA-DEFENSIN 1"/>
    <property type="match status" value="1"/>
</dbReference>
<keyword evidence="8" id="KW-0044">Antibiotic</keyword>
<keyword evidence="7" id="KW-0211">Defensin</keyword>
<organism evidence="12 13">
    <name type="scientific">Apteryx owenii</name>
    <name type="common">Little spotted kiwi</name>
    <dbReference type="NCBI Taxonomy" id="8824"/>
    <lineage>
        <taxon>Eukaryota</taxon>
        <taxon>Metazoa</taxon>
        <taxon>Chordata</taxon>
        <taxon>Craniata</taxon>
        <taxon>Vertebrata</taxon>
        <taxon>Euteleostomi</taxon>
        <taxon>Archelosauria</taxon>
        <taxon>Archosauria</taxon>
        <taxon>Dinosauria</taxon>
        <taxon>Saurischia</taxon>
        <taxon>Theropoda</taxon>
        <taxon>Coelurosauria</taxon>
        <taxon>Aves</taxon>
        <taxon>Palaeognathae</taxon>
        <taxon>Apterygiformes</taxon>
        <taxon>Apterygidae</taxon>
        <taxon>Apteryx</taxon>
    </lineage>
</organism>
<evidence type="ECO:0000256" key="3">
    <source>
        <dbReference type="ARBA" id="ARBA00007371"/>
    </source>
</evidence>
<dbReference type="SUPFAM" id="SSF57392">
    <property type="entry name" value="Defensin-like"/>
    <property type="match status" value="1"/>
</dbReference>
<feature type="chain" id="PRO_5034091684" description="Beta-defensin-like domain-containing protein" evidence="10">
    <location>
        <begin position="23"/>
        <end position="70"/>
    </location>
</feature>
<evidence type="ECO:0000256" key="9">
    <source>
        <dbReference type="ARBA" id="ARBA00023157"/>
    </source>
</evidence>
<evidence type="ECO:0000256" key="4">
    <source>
        <dbReference type="ARBA" id="ARBA00022525"/>
    </source>
</evidence>
<sequence length="70" mass="7738">MKTLFLLFALLLVSSSSPVSQATLFFSLTVSDTVMCQKIGGKCSFLICPFFKRPNGTCYSGLAKCCRPFW</sequence>
<reference evidence="12" key="1">
    <citation type="submission" date="2025-08" db="UniProtKB">
        <authorList>
            <consortium name="Ensembl"/>
        </authorList>
    </citation>
    <scope>IDENTIFICATION</scope>
</reference>
<feature type="signal peptide" evidence="10">
    <location>
        <begin position="1"/>
        <end position="22"/>
    </location>
</feature>
<evidence type="ECO:0000256" key="10">
    <source>
        <dbReference type="SAM" id="SignalP"/>
    </source>
</evidence>